<dbReference type="RefSeq" id="WP_174605397.1">
    <property type="nucleotide sequence ID" value="NZ_CP054490.1"/>
</dbReference>
<dbReference type="KEGG" id="reo:HUE58_01965"/>
<reference evidence="1 2" key="1">
    <citation type="submission" date="2020-05" db="EMBL/GenBank/DDBJ databases">
        <title>Horizontal transmission and recombination maintain forever young bacterial symbiont genomes.</title>
        <authorList>
            <person name="Russell S.L."/>
            <person name="Pepper-Tunick E."/>
            <person name="Svedberg J."/>
            <person name="Byrne A."/>
            <person name="Ruelas Castillo J."/>
            <person name="Vollmers C."/>
            <person name="Beinart R.A."/>
            <person name="Corbett-Detig R."/>
        </authorList>
    </citation>
    <scope>NUCLEOTIDE SEQUENCE [LARGE SCALE GENOMIC DNA]</scope>
    <source>
        <strain evidence="1">JDF_Ridge</strain>
    </source>
</reference>
<dbReference type="EMBL" id="CP054490">
    <property type="protein sequence ID" value="QKQ23957.1"/>
    <property type="molecule type" value="Genomic_DNA"/>
</dbReference>
<accession>A0A6N0HNT9</accession>
<dbReference type="AlphaFoldDB" id="A0A6N0HNT9"/>
<evidence type="ECO:0000313" key="2">
    <source>
        <dbReference type="Proteomes" id="UP000509429"/>
    </source>
</evidence>
<organism evidence="1 2">
    <name type="scientific">Candidatus Ruthia endofausta</name>
    <dbReference type="NCBI Taxonomy" id="2738852"/>
    <lineage>
        <taxon>Bacteria</taxon>
        <taxon>Pseudomonadati</taxon>
        <taxon>Pseudomonadota</taxon>
        <taxon>Gammaproteobacteria</taxon>
        <taxon>Candidatus Pseudothioglobaceae</taxon>
        <taxon>Candidatus Ruthturnera</taxon>
    </lineage>
</organism>
<proteinExistence type="predicted"/>
<name>A0A6N0HNT9_9GAMM</name>
<evidence type="ECO:0000313" key="1">
    <source>
        <dbReference type="EMBL" id="QKQ23957.1"/>
    </source>
</evidence>
<dbReference type="Proteomes" id="UP000509429">
    <property type="component" value="Chromosome"/>
</dbReference>
<protein>
    <submittedName>
        <fullName evidence="1">Uncharacterized protein</fullName>
    </submittedName>
</protein>
<gene>
    <name evidence="1" type="ORF">HUE58_01965</name>
</gene>
<sequence>MTNSIGDAIGAIGETLTAITQGAQIGFAQGASSQILDGNFKDGFRVSV</sequence>
<keyword evidence="2" id="KW-1185">Reference proteome</keyword>